<protein>
    <submittedName>
        <fullName evidence="1">Uncharacterized protein</fullName>
    </submittedName>
</protein>
<dbReference type="HOGENOM" id="CLU_994639_0_0_1"/>
<dbReference type="Proteomes" id="UP000054248">
    <property type="component" value="Unassembled WGS sequence"/>
</dbReference>
<dbReference type="GO" id="GO:0005634">
    <property type="term" value="C:nucleus"/>
    <property type="evidence" value="ECO:0007669"/>
    <property type="project" value="TreeGrafter"/>
</dbReference>
<evidence type="ECO:0000313" key="1">
    <source>
        <dbReference type="EMBL" id="KIO20299.1"/>
    </source>
</evidence>
<feature type="non-terminal residue" evidence="1">
    <location>
        <position position="1"/>
    </location>
</feature>
<gene>
    <name evidence="1" type="ORF">M407DRAFT_30032</name>
</gene>
<dbReference type="OrthoDB" id="267079at2759"/>
<dbReference type="GO" id="GO:0034085">
    <property type="term" value="P:establishment of sister chromatid cohesion"/>
    <property type="evidence" value="ECO:0007669"/>
    <property type="project" value="TreeGrafter"/>
</dbReference>
<accession>A0A0C3Q8Y3</accession>
<dbReference type="GO" id="GO:0003678">
    <property type="term" value="F:DNA helicase activity"/>
    <property type="evidence" value="ECO:0007669"/>
    <property type="project" value="TreeGrafter"/>
</dbReference>
<proteinExistence type="predicted"/>
<name>A0A0C3Q8Y3_9AGAM</name>
<reference evidence="1 2" key="1">
    <citation type="submission" date="2014-04" db="EMBL/GenBank/DDBJ databases">
        <authorList>
            <consortium name="DOE Joint Genome Institute"/>
            <person name="Kuo A."/>
            <person name="Girlanda M."/>
            <person name="Perotto S."/>
            <person name="Kohler A."/>
            <person name="Nagy L.G."/>
            <person name="Floudas D."/>
            <person name="Copeland A."/>
            <person name="Barry K.W."/>
            <person name="Cichocki N."/>
            <person name="Veneault-Fourrey C."/>
            <person name="LaButti K."/>
            <person name="Lindquist E.A."/>
            <person name="Lipzen A."/>
            <person name="Lundell T."/>
            <person name="Morin E."/>
            <person name="Murat C."/>
            <person name="Sun H."/>
            <person name="Tunlid A."/>
            <person name="Henrissat B."/>
            <person name="Grigoriev I.V."/>
            <person name="Hibbett D.S."/>
            <person name="Martin F."/>
            <person name="Nordberg H.P."/>
            <person name="Cantor M.N."/>
            <person name="Hua S.X."/>
        </authorList>
    </citation>
    <scope>NUCLEOTIDE SEQUENCE [LARGE SCALE GENOMIC DNA]</scope>
    <source>
        <strain evidence="1 2">MUT 4182</strain>
    </source>
</reference>
<dbReference type="AlphaFoldDB" id="A0A0C3Q8Y3"/>
<organism evidence="1 2">
    <name type="scientific">Tulasnella calospora MUT 4182</name>
    <dbReference type="NCBI Taxonomy" id="1051891"/>
    <lineage>
        <taxon>Eukaryota</taxon>
        <taxon>Fungi</taxon>
        <taxon>Dikarya</taxon>
        <taxon>Basidiomycota</taxon>
        <taxon>Agaricomycotina</taxon>
        <taxon>Agaricomycetes</taxon>
        <taxon>Cantharellales</taxon>
        <taxon>Tulasnellaceae</taxon>
        <taxon>Tulasnella</taxon>
    </lineage>
</organism>
<evidence type="ECO:0000313" key="2">
    <source>
        <dbReference type="Proteomes" id="UP000054248"/>
    </source>
</evidence>
<dbReference type="STRING" id="1051891.A0A0C3Q8Y3"/>
<dbReference type="InterPro" id="IPR045028">
    <property type="entry name" value="DinG/Rad3-like"/>
</dbReference>
<dbReference type="PANTHER" id="PTHR11472">
    <property type="entry name" value="DNA REPAIR DEAD HELICASE RAD3/XP-D SUBFAMILY MEMBER"/>
    <property type="match status" value="1"/>
</dbReference>
<sequence>LTGLSSDLIDTILSIHTVPLSSSTLRASLSQLKIYLAKFRSRFSPKNALHLRRLVMMLTAIDKFCSDRASKSPDGRSTNEEMLGVQEFVSALGSQVQEINLLEVDQYLRESRIARKISGYCDKVAEKEAAKDDAKSKFASAQRSRGTPPLHVVESFLLALTNPSSDGRIFVSISSPTNATPGTPPVVQLKYQLLNPADHFKDVVSAARSVILAGGTMQPISDFETQLFRYLTEGDLNFFGCGHVIPKSNMKCVVVEKGPKGGDMTFRFEQRGNKDLANFS</sequence>
<keyword evidence="2" id="KW-1185">Reference proteome</keyword>
<dbReference type="EMBL" id="KN823179">
    <property type="protein sequence ID" value="KIO20299.1"/>
    <property type="molecule type" value="Genomic_DNA"/>
</dbReference>
<dbReference type="PANTHER" id="PTHR11472:SF41">
    <property type="entry name" value="ATP-DEPENDENT DNA HELICASE DDX11-RELATED"/>
    <property type="match status" value="1"/>
</dbReference>
<reference evidence="2" key="2">
    <citation type="submission" date="2015-01" db="EMBL/GenBank/DDBJ databases">
        <title>Evolutionary Origins and Diversification of the Mycorrhizal Mutualists.</title>
        <authorList>
            <consortium name="DOE Joint Genome Institute"/>
            <consortium name="Mycorrhizal Genomics Consortium"/>
            <person name="Kohler A."/>
            <person name="Kuo A."/>
            <person name="Nagy L.G."/>
            <person name="Floudas D."/>
            <person name="Copeland A."/>
            <person name="Barry K.W."/>
            <person name="Cichocki N."/>
            <person name="Veneault-Fourrey C."/>
            <person name="LaButti K."/>
            <person name="Lindquist E.A."/>
            <person name="Lipzen A."/>
            <person name="Lundell T."/>
            <person name="Morin E."/>
            <person name="Murat C."/>
            <person name="Riley R."/>
            <person name="Ohm R."/>
            <person name="Sun H."/>
            <person name="Tunlid A."/>
            <person name="Henrissat B."/>
            <person name="Grigoriev I.V."/>
            <person name="Hibbett D.S."/>
            <person name="Martin F."/>
        </authorList>
    </citation>
    <scope>NUCLEOTIDE SEQUENCE [LARGE SCALE GENOMIC DNA]</scope>
    <source>
        <strain evidence="2">MUT 4182</strain>
    </source>
</reference>